<dbReference type="Pfam" id="PF08378">
    <property type="entry name" value="NERD"/>
    <property type="match status" value="1"/>
</dbReference>
<comment type="caution">
    <text evidence="2">The sequence shown here is derived from an EMBL/GenBank/DDBJ whole genome shotgun (WGS) entry which is preliminary data.</text>
</comment>
<dbReference type="OrthoDB" id="5782056at2"/>
<gene>
    <name evidence="2" type="ORF">D7Z54_33195</name>
</gene>
<evidence type="ECO:0000313" key="3">
    <source>
        <dbReference type="Proteomes" id="UP000275076"/>
    </source>
</evidence>
<keyword evidence="3" id="KW-1185">Reference proteome</keyword>
<evidence type="ECO:0000259" key="1">
    <source>
        <dbReference type="PROSITE" id="PS50965"/>
    </source>
</evidence>
<sequence>MKVLFQKLFKQKETGTETKSVQKKSKAASRKGVLAAAETELKKLPASFKTIRDVKLTHPDAASEDLQADYVVLSPYGIFIIKISQQEGVIRGMDDQHTWVIDEKGQIANPFLEMNQHIESLKHFIDSPDYRDYFISIVSFMNESIFETAPEFRKIVSNQLIVRDAELLEYIQRKIFVARFQYSTPLLDEKTMDSIYESLIYQNTKSSKVK</sequence>
<feature type="domain" description="NERD" evidence="1">
    <location>
        <begin position="28"/>
        <end position="144"/>
    </location>
</feature>
<dbReference type="AlphaFoldDB" id="A0A3R9QEW8"/>
<organism evidence="2 3">
    <name type="scientific">Salibacterium salarium</name>
    <dbReference type="NCBI Taxonomy" id="284579"/>
    <lineage>
        <taxon>Bacteria</taxon>
        <taxon>Bacillati</taxon>
        <taxon>Bacillota</taxon>
        <taxon>Bacilli</taxon>
        <taxon>Bacillales</taxon>
        <taxon>Bacillaceae</taxon>
    </lineage>
</organism>
<dbReference type="Proteomes" id="UP000275076">
    <property type="component" value="Unassembled WGS sequence"/>
</dbReference>
<name>A0A3R9QEW8_9BACI</name>
<reference evidence="2 3" key="1">
    <citation type="submission" date="2018-10" db="EMBL/GenBank/DDBJ databases">
        <title>Draft genome sequence of Bacillus salarius IM0101, isolated from a hypersaline soil in Inner Mongolia, China.</title>
        <authorList>
            <person name="Yamprayoonswat W."/>
            <person name="Boonvisut S."/>
            <person name="Jumpathong W."/>
            <person name="Sittihan S."/>
            <person name="Ruangsuj P."/>
            <person name="Wanthongcharoen S."/>
            <person name="Thongpramul N."/>
            <person name="Pimmason S."/>
            <person name="Yu B."/>
            <person name="Yasawong M."/>
        </authorList>
    </citation>
    <scope>NUCLEOTIDE SEQUENCE [LARGE SCALE GENOMIC DNA]</scope>
    <source>
        <strain evidence="2 3">IM0101</strain>
    </source>
</reference>
<dbReference type="InterPro" id="IPR011528">
    <property type="entry name" value="NERD"/>
</dbReference>
<protein>
    <submittedName>
        <fullName evidence="2">NERD domain-containing protein</fullName>
    </submittedName>
</protein>
<evidence type="ECO:0000313" key="2">
    <source>
        <dbReference type="EMBL" id="RSL29071.1"/>
    </source>
</evidence>
<dbReference type="PROSITE" id="PS50965">
    <property type="entry name" value="NERD"/>
    <property type="match status" value="1"/>
</dbReference>
<accession>A0A3R9QEW8</accession>
<dbReference type="EMBL" id="RBVX01000098">
    <property type="protein sequence ID" value="RSL29071.1"/>
    <property type="molecule type" value="Genomic_DNA"/>
</dbReference>
<proteinExistence type="predicted"/>